<evidence type="ECO:0000313" key="3">
    <source>
        <dbReference type="EMBL" id="QDP82240.1"/>
    </source>
</evidence>
<evidence type="ECO:0000259" key="1">
    <source>
        <dbReference type="Pfam" id="PF12102"/>
    </source>
</evidence>
<feature type="domain" description="Protein NO VEIN C-terminal" evidence="2">
    <location>
        <begin position="245"/>
        <end position="323"/>
    </location>
</feature>
<dbReference type="KEGG" id="nod:FOH10_29420"/>
<protein>
    <submittedName>
        <fullName evidence="3">DUF3578 domain-containing protein</fullName>
    </submittedName>
</protein>
<sequence length="379" mass="41333">MLRDLLSEVLKLQSNRTAVLADPAMNRRSQVVEHEIPAVIQPWVSSSFPQWSTAGSGGKGSASEVPWTRVFDAELSPSATVGWYLVYLFDSAGTAVYLSLMQGTTTWSTAIKDFVFRDTKDLVRLVHWARSVLEKDETKPAAFKDIPSLGSNRLARGYVTGTVHAIRYAADSIPSDDQLRADLVAMGGWLAKVYAADAATAYLPGDEAPEIADANRAVDEAAGNIRHRPKGGQGYRLNTAEKLAIEKHAVKIAKEIFEADDYSVRDTGSTRPYDLLATRISEKIYIEVKGTTSPGGEVILTRGEVEHHREHYPNNALVVVHSIQLDRSGPVPVASGGIPVVHCKWKIEEEALTPISFRYCVPNTESSETNDKAGVDGTA</sequence>
<dbReference type="GeneID" id="80336479"/>
<accession>A0A516NTK3</accession>
<dbReference type="Proteomes" id="UP000317039">
    <property type="component" value="Chromosome"/>
</dbReference>
<organism evidence="3 4">
    <name type="scientific">Nocardia otitidiscaviarum</name>
    <dbReference type="NCBI Taxonomy" id="1823"/>
    <lineage>
        <taxon>Bacteria</taxon>
        <taxon>Bacillati</taxon>
        <taxon>Actinomycetota</taxon>
        <taxon>Actinomycetes</taxon>
        <taxon>Mycobacteriales</taxon>
        <taxon>Nocardiaceae</taxon>
        <taxon>Nocardia</taxon>
    </lineage>
</organism>
<dbReference type="InterPro" id="IPR024975">
    <property type="entry name" value="NOV_C"/>
</dbReference>
<dbReference type="Pfam" id="PF13020">
    <property type="entry name" value="NOV_C"/>
    <property type="match status" value="1"/>
</dbReference>
<dbReference type="Pfam" id="PF12102">
    <property type="entry name" value="MrcB_N"/>
    <property type="match status" value="1"/>
</dbReference>
<evidence type="ECO:0000313" key="4">
    <source>
        <dbReference type="Proteomes" id="UP000317039"/>
    </source>
</evidence>
<dbReference type="EMBL" id="CP041695">
    <property type="protein sequence ID" value="QDP82240.1"/>
    <property type="molecule type" value="Genomic_DNA"/>
</dbReference>
<dbReference type="InterPro" id="IPR021961">
    <property type="entry name" value="McrB_DNA-bd"/>
</dbReference>
<dbReference type="Gene3D" id="3.30.920.90">
    <property type="match status" value="1"/>
</dbReference>
<proteinExistence type="predicted"/>
<dbReference type="AlphaFoldDB" id="A0A516NTK3"/>
<dbReference type="RefSeq" id="WP_143983114.1">
    <property type="nucleotide sequence ID" value="NZ_CP041695.1"/>
</dbReference>
<name>A0A516NTK3_9NOCA</name>
<evidence type="ECO:0000259" key="2">
    <source>
        <dbReference type="Pfam" id="PF13020"/>
    </source>
</evidence>
<feature type="domain" description="Type IV methyl-directed restriction enzyme EcoKMcrB subunit DNA-binding" evidence="1">
    <location>
        <begin position="25"/>
        <end position="186"/>
    </location>
</feature>
<reference evidence="3 4" key="1">
    <citation type="submission" date="2019-07" db="EMBL/GenBank/DDBJ databases">
        <title>Complete Genome Sequence and Methylome Analysis of Nocardia otitidis-caviarum NEB252.</title>
        <authorList>
            <person name="Fomenkov A."/>
            <person name="Anton B.P."/>
            <person name="Vincze T."/>
            <person name="Roberts R.J."/>
        </authorList>
    </citation>
    <scope>NUCLEOTIDE SEQUENCE [LARGE SCALE GENOMIC DNA]</scope>
    <source>
        <strain evidence="3 4">NEB252</strain>
    </source>
</reference>
<gene>
    <name evidence="3" type="ORF">FOH10_29420</name>
</gene>